<dbReference type="GO" id="GO:0003755">
    <property type="term" value="F:peptidyl-prolyl cis-trans isomerase activity"/>
    <property type="evidence" value="ECO:0007669"/>
    <property type="project" value="InterPro"/>
</dbReference>
<organism evidence="1 2">
    <name type="scientific">Capsulimonas corticalis</name>
    <dbReference type="NCBI Taxonomy" id="2219043"/>
    <lineage>
        <taxon>Bacteria</taxon>
        <taxon>Bacillati</taxon>
        <taxon>Armatimonadota</taxon>
        <taxon>Armatimonadia</taxon>
        <taxon>Capsulimonadales</taxon>
        <taxon>Capsulimonadaceae</taxon>
        <taxon>Capsulimonas</taxon>
    </lineage>
</organism>
<dbReference type="KEGG" id="ccot:CCAX7_14000"/>
<dbReference type="InterPro" id="IPR023058">
    <property type="entry name" value="PPIase_PpiC_CS"/>
</dbReference>
<name>A0A402D710_9BACT</name>
<dbReference type="FunCoup" id="A0A402D710">
    <property type="interactions" value="68"/>
</dbReference>
<dbReference type="SUPFAM" id="SSF54534">
    <property type="entry name" value="FKBP-like"/>
    <property type="match status" value="1"/>
</dbReference>
<dbReference type="PANTHER" id="PTHR47245:SF2">
    <property type="entry name" value="PEPTIDYL-PROLYL CIS-TRANS ISOMERASE HP_0175-RELATED"/>
    <property type="match status" value="1"/>
</dbReference>
<dbReference type="Gene3D" id="3.10.50.40">
    <property type="match status" value="1"/>
</dbReference>
<dbReference type="InterPro" id="IPR046357">
    <property type="entry name" value="PPIase_dom_sf"/>
</dbReference>
<dbReference type="InterPro" id="IPR027304">
    <property type="entry name" value="Trigger_fact/SurA_dom_sf"/>
</dbReference>
<reference evidence="1 2" key="1">
    <citation type="journal article" date="2019" name="Int. J. Syst. Evol. Microbiol.">
        <title>Capsulimonas corticalis gen. nov., sp. nov., an aerobic capsulated bacterium, of a novel bacterial order, Capsulimonadales ord. nov., of the class Armatimonadia of the phylum Armatimonadetes.</title>
        <authorList>
            <person name="Li J."/>
            <person name="Kudo C."/>
            <person name="Tonouchi A."/>
        </authorList>
    </citation>
    <scope>NUCLEOTIDE SEQUENCE [LARGE SCALE GENOMIC DNA]</scope>
    <source>
        <strain evidence="1 2">AX-7</strain>
    </source>
</reference>
<dbReference type="Pfam" id="PF13616">
    <property type="entry name" value="Rotamase_3"/>
    <property type="match status" value="1"/>
</dbReference>
<evidence type="ECO:0000313" key="1">
    <source>
        <dbReference type="EMBL" id="BDI29349.1"/>
    </source>
</evidence>
<accession>A0A402D710</accession>
<dbReference type="PROSITE" id="PS50198">
    <property type="entry name" value="PPIC_PPIASE_2"/>
    <property type="match status" value="1"/>
</dbReference>
<keyword evidence="2" id="KW-1185">Reference proteome</keyword>
<dbReference type="InterPro" id="IPR000297">
    <property type="entry name" value="PPIase_PpiC"/>
</dbReference>
<dbReference type="PROSITE" id="PS01096">
    <property type="entry name" value="PPIC_PPIASE_1"/>
    <property type="match status" value="1"/>
</dbReference>
<sequence>MKRVWNGAAVVSMFLLTTAGAFAEADAPMKPKDVIATVNGRSICVSDAQAMLLQDPSLVTPVLDRLIDDSLIDQEAKRRYMTATTDEIEGRKEQLASLNGLSDLHGILRRHHETMADLERDIRVWIETVKLLTTDAKPTKMAQIRHILIRVTPSGNNAAKPNTSHTEAEALALGQSILTKIKNGEKFEDLAKKYSEDRTTRESGGDLGVVYEGGSFEPEIAAAALALTKPGEVAADPVKSADGYHCIQLIGDGERHAKSQNALYANTMVVIRARHLTDDQTQALVKGLRNQAKIVNHYTGK</sequence>
<dbReference type="Proteomes" id="UP000287394">
    <property type="component" value="Chromosome"/>
</dbReference>
<evidence type="ECO:0000313" key="2">
    <source>
        <dbReference type="Proteomes" id="UP000287394"/>
    </source>
</evidence>
<dbReference type="Gene3D" id="1.10.4030.10">
    <property type="entry name" value="Porin chaperone SurA, peptide-binding domain"/>
    <property type="match status" value="1"/>
</dbReference>
<gene>
    <name evidence="1" type="ORF">CCAX7_14000</name>
</gene>
<dbReference type="InterPro" id="IPR050245">
    <property type="entry name" value="PrsA_foldase"/>
</dbReference>
<proteinExistence type="predicted"/>
<dbReference type="EMBL" id="AP025739">
    <property type="protein sequence ID" value="BDI29349.1"/>
    <property type="molecule type" value="Genomic_DNA"/>
</dbReference>
<dbReference type="SUPFAM" id="SSF109998">
    <property type="entry name" value="Triger factor/SurA peptide-binding domain-like"/>
    <property type="match status" value="1"/>
</dbReference>
<protein>
    <submittedName>
        <fullName evidence="1">Uncharacterized protein</fullName>
    </submittedName>
</protein>
<dbReference type="AlphaFoldDB" id="A0A402D710"/>
<dbReference type="RefSeq" id="WP_165864694.1">
    <property type="nucleotide sequence ID" value="NZ_AP025739.1"/>
</dbReference>
<dbReference type="PANTHER" id="PTHR47245">
    <property type="entry name" value="PEPTIDYLPROLYL ISOMERASE"/>
    <property type="match status" value="1"/>
</dbReference>